<dbReference type="Pfam" id="PF00581">
    <property type="entry name" value="Rhodanese"/>
    <property type="match status" value="1"/>
</dbReference>
<evidence type="ECO:0000259" key="1">
    <source>
        <dbReference type="PROSITE" id="PS50206"/>
    </source>
</evidence>
<comment type="caution">
    <text evidence="2">The sequence shown here is derived from an EMBL/GenBank/DDBJ whole genome shotgun (WGS) entry which is preliminary data.</text>
</comment>
<dbReference type="AlphaFoldDB" id="A0A6N9NIC1"/>
<organism evidence="2 3">
    <name type="scientific">Acidiluteibacter ferrifornacis</name>
    <dbReference type="NCBI Taxonomy" id="2692424"/>
    <lineage>
        <taxon>Bacteria</taxon>
        <taxon>Pseudomonadati</taxon>
        <taxon>Bacteroidota</taxon>
        <taxon>Flavobacteriia</taxon>
        <taxon>Flavobacteriales</taxon>
        <taxon>Cryomorphaceae</taxon>
        <taxon>Acidiluteibacter</taxon>
    </lineage>
</organism>
<accession>A0A6N9NIC1</accession>
<dbReference type="CDD" id="cd00158">
    <property type="entry name" value="RHOD"/>
    <property type="match status" value="1"/>
</dbReference>
<dbReference type="Gene3D" id="3.40.250.10">
    <property type="entry name" value="Rhodanese-like domain"/>
    <property type="match status" value="1"/>
</dbReference>
<dbReference type="PROSITE" id="PS50206">
    <property type="entry name" value="RHODANESE_3"/>
    <property type="match status" value="1"/>
</dbReference>
<gene>
    <name evidence="2" type="ORF">GQN54_05555</name>
</gene>
<evidence type="ECO:0000313" key="2">
    <source>
        <dbReference type="EMBL" id="NBG65572.1"/>
    </source>
</evidence>
<name>A0A6N9NIC1_9FLAO</name>
<evidence type="ECO:0000313" key="3">
    <source>
        <dbReference type="Proteomes" id="UP000470771"/>
    </source>
</evidence>
<proteinExistence type="predicted"/>
<dbReference type="Proteomes" id="UP000470771">
    <property type="component" value="Unassembled WGS sequence"/>
</dbReference>
<feature type="domain" description="Rhodanese" evidence="1">
    <location>
        <begin position="21"/>
        <end position="105"/>
    </location>
</feature>
<dbReference type="InterPro" id="IPR050229">
    <property type="entry name" value="GlpE_sulfurtransferase"/>
</dbReference>
<dbReference type="InterPro" id="IPR036873">
    <property type="entry name" value="Rhodanese-like_dom_sf"/>
</dbReference>
<dbReference type="SMART" id="SM00450">
    <property type="entry name" value="RHOD"/>
    <property type="match status" value="1"/>
</dbReference>
<protein>
    <submittedName>
        <fullName evidence="2">Rhodanese-like domain-containing protein</fullName>
    </submittedName>
</protein>
<dbReference type="PANTHER" id="PTHR43031">
    <property type="entry name" value="FAD-DEPENDENT OXIDOREDUCTASE"/>
    <property type="match status" value="1"/>
</dbReference>
<keyword evidence="3" id="KW-1185">Reference proteome</keyword>
<dbReference type="InterPro" id="IPR001763">
    <property type="entry name" value="Rhodanese-like_dom"/>
</dbReference>
<dbReference type="SUPFAM" id="SSF52821">
    <property type="entry name" value="Rhodanese/Cell cycle control phosphatase"/>
    <property type="match status" value="1"/>
</dbReference>
<dbReference type="PANTHER" id="PTHR43031:SF1">
    <property type="entry name" value="PYRIDINE NUCLEOTIDE-DISULPHIDE OXIDOREDUCTASE"/>
    <property type="match status" value="1"/>
</dbReference>
<reference evidence="2 3" key="1">
    <citation type="submission" date="2019-12" db="EMBL/GenBank/DDBJ databases">
        <authorList>
            <person name="Zhao J."/>
        </authorList>
    </citation>
    <scope>NUCLEOTIDE SEQUENCE [LARGE SCALE GENOMIC DNA]</scope>
    <source>
        <strain evidence="2 3">S-15</strain>
    </source>
</reference>
<dbReference type="EMBL" id="WWNE01000005">
    <property type="protein sequence ID" value="NBG65572.1"/>
    <property type="molecule type" value="Genomic_DNA"/>
</dbReference>
<sequence length="105" mass="11362">MIDSLRKLFGLGPKTDYKQLVSEGATIIDVRTKGEYSQGHIKGSVNIPLDQISSKLKTLKDKNKPIITCCASGMRSASAKGILKSNGFQVVHNGGGWMSLNNKIK</sequence>
<dbReference type="RefSeq" id="WP_160632524.1">
    <property type="nucleotide sequence ID" value="NZ_WWNE01000005.1"/>
</dbReference>